<sequence length="548" mass="60548">MKGMMMHQPLLVSEILEFGAGAYPRAEIVSVRTEGDIHRETYVEFRDRTVQLAHALQSKLGVELGDRVATLAWNGYRHMELYYAISGIGAVCHTINPRLSAEQFIYIVNHAEDKVLFLDTSFVPIIEAVKDHLPKDLAYVIMTDRAHMPDNSFGALCYEELLEGQPTEIEWPQFAEDTACGLCYTSGTTGNPKGALYTHRSTTLHAMMMAVMQSTTFGEGRSVLPVVPLFHVNAWGLPYASLLVGMNMVMPGPAMDGPSLFKLMDQEKVFSAWGVPTIWQGLLGEIKKQGRKPEGFGDVVIGGSAAPRSMIEAFEKMDVCVGHAWGMTEMSPVGTHGIMPKWMDDEPFDTRIDYKSKQGRRCFGVELKIVDEDGNRQPHDGKAVGELFVRGNTIVSGYFRNEEATAKALDAEGWFGTGDVASIDTDGFMTIQDRAKDLIKSGGEWISSIDLENMAMAHPAIAQAAAIGVKHPRWDERPILVAVLAEGAEAPSLDEVRDHLSSEFAKWQLPDDVVWVDAIPLTATGKFSKLNLRKLLADYTHPELRETA</sequence>
<dbReference type="EMBL" id="FOLX01000001">
    <property type="protein sequence ID" value="SFC29419.1"/>
    <property type="molecule type" value="Genomic_DNA"/>
</dbReference>
<evidence type="ECO:0000259" key="6">
    <source>
        <dbReference type="Pfam" id="PF13193"/>
    </source>
</evidence>
<evidence type="ECO:0000259" key="5">
    <source>
        <dbReference type="Pfam" id="PF00501"/>
    </source>
</evidence>
<proteinExistence type="inferred from homology"/>
<dbReference type="Gene3D" id="3.40.50.12780">
    <property type="entry name" value="N-terminal domain of ligase-like"/>
    <property type="match status" value="1"/>
</dbReference>
<dbReference type="AlphaFoldDB" id="A0A1I1HYZ6"/>
<dbReference type="InterPro" id="IPR042099">
    <property type="entry name" value="ANL_N_sf"/>
</dbReference>
<dbReference type="SUPFAM" id="SSF56801">
    <property type="entry name" value="Acetyl-CoA synthetase-like"/>
    <property type="match status" value="1"/>
</dbReference>
<evidence type="ECO:0000313" key="7">
    <source>
        <dbReference type="EMBL" id="SFC29419.1"/>
    </source>
</evidence>
<dbReference type="InterPro" id="IPR025110">
    <property type="entry name" value="AMP-bd_C"/>
</dbReference>
<dbReference type="GO" id="GO:0016874">
    <property type="term" value="F:ligase activity"/>
    <property type="evidence" value="ECO:0007669"/>
    <property type="project" value="UniProtKB-KW"/>
</dbReference>
<dbReference type="Pfam" id="PF00501">
    <property type="entry name" value="AMP-binding"/>
    <property type="match status" value="1"/>
</dbReference>
<keyword evidence="8" id="KW-1185">Reference proteome</keyword>
<protein>
    <submittedName>
        <fullName evidence="7">Fatty-acyl-CoA synthase</fullName>
    </submittedName>
</protein>
<accession>A0A1I1HYZ6</accession>
<dbReference type="InterPro" id="IPR045851">
    <property type="entry name" value="AMP-bd_C_sf"/>
</dbReference>
<evidence type="ECO:0000256" key="4">
    <source>
        <dbReference type="ARBA" id="ARBA00023098"/>
    </source>
</evidence>
<gene>
    <name evidence="7" type="ORF">SAMN05421762_0442</name>
</gene>
<dbReference type="STRING" id="517719.SAMN05421762_0442"/>
<keyword evidence="4" id="KW-0443">Lipid metabolism</keyword>
<dbReference type="PANTHER" id="PTHR43859:SF4">
    <property type="entry name" value="BUTANOATE--COA LIGASE AAE1-RELATED"/>
    <property type="match status" value="1"/>
</dbReference>
<comment type="similarity">
    <text evidence="1">Belongs to the ATP-dependent AMP-binding enzyme family.</text>
</comment>
<dbReference type="CDD" id="cd12119">
    <property type="entry name" value="ttLC_FACS_AlkK_like"/>
    <property type="match status" value="1"/>
</dbReference>
<dbReference type="GO" id="GO:0006631">
    <property type="term" value="P:fatty acid metabolic process"/>
    <property type="evidence" value="ECO:0007669"/>
    <property type="project" value="UniProtKB-KW"/>
</dbReference>
<feature type="domain" description="AMP-dependent synthetase/ligase" evidence="5">
    <location>
        <begin position="22"/>
        <end position="399"/>
    </location>
</feature>
<keyword evidence="2" id="KW-0436">Ligase</keyword>
<dbReference type="RefSeq" id="WP_093449821.1">
    <property type="nucleotide sequence ID" value="NZ_FNZG01000002.1"/>
</dbReference>
<organism evidence="7 8">
    <name type="scientific">Pseudooceanicola nitratireducens</name>
    <dbReference type="NCBI Taxonomy" id="517719"/>
    <lineage>
        <taxon>Bacteria</taxon>
        <taxon>Pseudomonadati</taxon>
        <taxon>Pseudomonadota</taxon>
        <taxon>Alphaproteobacteria</taxon>
        <taxon>Rhodobacterales</taxon>
        <taxon>Paracoccaceae</taxon>
        <taxon>Pseudooceanicola</taxon>
    </lineage>
</organism>
<dbReference type="NCBIfam" id="NF004837">
    <property type="entry name" value="PRK06187.1"/>
    <property type="match status" value="1"/>
</dbReference>
<dbReference type="PANTHER" id="PTHR43859">
    <property type="entry name" value="ACYL-ACTIVATING ENZYME"/>
    <property type="match status" value="1"/>
</dbReference>
<dbReference type="Proteomes" id="UP000231644">
    <property type="component" value="Unassembled WGS sequence"/>
</dbReference>
<dbReference type="InterPro" id="IPR000873">
    <property type="entry name" value="AMP-dep_synth/lig_dom"/>
</dbReference>
<name>A0A1I1HYZ6_9RHOB</name>
<evidence type="ECO:0000256" key="3">
    <source>
        <dbReference type="ARBA" id="ARBA00022832"/>
    </source>
</evidence>
<dbReference type="Pfam" id="PF13193">
    <property type="entry name" value="AMP-binding_C"/>
    <property type="match status" value="1"/>
</dbReference>
<reference evidence="7 8" key="1">
    <citation type="submission" date="2016-10" db="EMBL/GenBank/DDBJ databases">
        <authorList>
            <person name="de Groot N.N."/>
        </authorList>
    </citation>
    <scope>NUCLEOTIDE SEQUENCE [LARGE SCALE GENOMIC DNA]</scope>
    <source>
        <strain evidence="7 8">DSM 29619</strain>
    </source>
</reference>
<dbReference type="InterPro" id="IPR020845">
    <property type="entry name" value="AMP-binding_CS"/>
</dbReference>
<dbReference type="OrthoDB" id="9803968at2"/>
<evidence type="ECO:0000313" key="8">
    <source>
        <dbReference type="Proteomes" id="UP000231644"/>
    </source>
</evidence>
<dbReference type="Gene3D" id="3.30.300.30">
    <property type="match status" value="1"/>
</dbReference>
<evidence type="ECO:0000256" key="2">
    <source>
        <dbReference type="ARBA" id="ARBA00022598"/>
    </source>
</evidence>
<feature type="domain" description="AMP-binding enzyme C-terminal" evidence="6">
    <location>
        <begin position="451"/>
        <end position="526"/>
    </location>
</feature>
<keyword evidence="3" id="KW-0276">Fatty acid metabolism</keyword>
<dbReference type="PROSITE" id="PS00455">
    <property type="entry name" value="AMP_BINDING"/>
    <property type="match status" value="1"/>
</dbReference>
<evidence type="ECO:0000256" key="1">
    <source>
        <dbReference type="ARBA" id="ARBA00006432"/>
    </source>
</evidence>